<dbReference type="OrthoDB" id="347018at2759"/>
<evidence type="ECO:0000256" key="2">
    <source>
        <dbReference type="ARBA" id="ARBA00022741"/>
    </source>
</evidence>
<evidence type="ECO:0000259" key="5">
    <source>
        <dbReference type="PROSITE" id="PS51883"/>
    </source>
</evidence>
<dbReference type="InterPro" id="IPR027417">
    <property type="entry name" value="P-loop_NTPase"/>
</dbReference>
<keyword evidence="2" id="KW-0547">Nucleotide-binding</keyword>
<dbReference type="PANTHER" id="PTHR11702">
    <property type="entry name" value="DEVELOPMENTALLY REGULATED GTP-BINDING PROTEIN-RELATED"/>
    <property type="match status" value="1"/>
</dbReference>
<dbReference type="InterPro" id="IPR014100">
    <property type="entry name" value="GTP-bd_Obg/CgtA"/>
</dbReference>
<evidence type="ECO:0000256" key="3">
    <source>
        <dbReference type="ARBA" id="ARBA00023134"/>
    </source>
</evidence>
<dbReference type="GO" id="GO:0003924">
    <property type="term" value="F:GTPase activity"/>
    <property type="evidence" value="ECO:0007669"/>
    <property type="project" value="InterPro"/>
</dbReference>
<accession>A0A0C3NX02</accession>
<dbReference type="GO" id="GO:0000287">
    <property type="term" value="F:magnesium ion binding"/>
    <property type="evidence" value="ECO:0007669"/>
    <property type="project" value="InterPro"/>
</dbReference>
<feature type="domain" description="OBG-type G" evidence="4">
    <location>
        <begin position="288"/>
        <end position="528"/>
    </location>
</feature>
<dbReference type="Pfam" id="PF01926">
    <property type="entry name" value="MMR_HSR1"/>
    <property type="match status" value="1"/>
</dbReference>
<evidence type="ECO:0000313" key="7">
    <source>
        <dbReference type="Proteomes" id="UP000053257"/>
    </source>
</evidence>
<dbReference type="InterPro" id="IPR045086">
    <property type="entry name" value="OBG_GTPase"/>
</dbReference>
<dbReference type="PROSITE" id="PS51710">
    <property type="entry name" value="G_OBG"/>
    <property type="match status" value="1"/>
</dbReference>
<sequence length="536" mass="59413">MHNVGSRETQQSTREDGEVDVVALRRQRRTDWKRRQGHETYLDHAIIHLRAGKGGDGCVAFHREKFVEHGPPSGGSGGAGADIYIQPTASLTTLSYIPTRIVAQAGGHGKGTWQNGKNGPPTIIKVPVGTVVRELPRDDPRRALDEFEWEETQLAGLDDEGRRAALRKRRWVHYPTYAEDNMQRSEFGDAERQVYREERQWRLQRRMRAQHPIYLDLDKLEHTDAAQDVNAPLGLPRNQQYGHLVARGGPGGVGNPHFLSQDNRSPKFATRGRDGERVSLSLELKLLADVGLVGMPNAGKSTLLRALTGGRARTEIAGYAFTTLNPVVAVVRVRGDGTFDGWDADTVYDETRVEAARDKALMERGAFADAPTRNHQRADGETYKPLETFRFTVADNPGLISEASDNVGLGHSFLRSIERSPALVYVVDLSAAAPWDELRVLKEELEKYKPGMSAQAKMVVANKADLLAAAGSAEAVADAKAKLSRLEEFVRTELVDRESGRALDVVPISAKFNMNLRKAVELMQRYVEEARVEESA</sequence>
<dbReference type="CDD" id="cd01898">
    <property type="entry name" value="Obg"/>
    <property type="match status" value="1"/>
</dbReference>
<dbReference type="HOGENOM" id="CLU_011747_2_6_1"/>
<dbReference type="GO" id="GO:0005525">
    <property type="term" value="F:GTP binding"/>
    <property type="evidence" value="ECO:0007669"/>
    <property type="project" value="UniProtKB-KW"/>
</dbReference>
<evidence type="ECO:0000259" key="4">
    <source>
        <dbReference type="PROSITE" id="PS51710"/>
    </source>
</evidence>
<reference evidence="6 7" key="1">
    <citation type="journal article" date="2014" name="PLoS Genet.">
        <title>Analysis of the Phlebiopsis gigantea genome, transcriptome and secretome provides insight into its pioneer colonization strategies of wood.</title>
        <authorList>
            <person name="Hori C."/>
            <person name="Ishida T."/>
            <person name="Igarashi K."/>
            <person name="Samejima M."/>
            <person name="Suzuki H."/>
            <person name="Master E."/>
            <person name="Ferreira P."/>
            <person name="Ruiz-Duenas F.J."/>
            <person name="Held B."/>
            <person name="Canessa P."/>
            <person name="Larrondo L.F."/>
            <person name="Schmoll M."/>
            <person name="Druzhinina I.S."/>
            <person name="Kubicek C.P."/>
            <person name="Gaskell J.A."/>
            <person name="Kersten P."/>
            <person name="St John F."/>
            <person name="Glasner J."/>
            <person name="Sabat G."/>
            <person name="Splinter BonDurant S."/>
            <person name="Syed K."/>
            <person name="Yadav J."/>
            <person name="Mgbeahuruike A.C."/>
            <person name="Kovalchuk A."/>
            <person name="Asiegbu F.O."/>
            <person name="Lackner G."/>
            <person name="Hoffmeister D."/>
            <person name="Rencoret J."/>
            <person name="Gutierrez A."/>
            <person name="Sun H."/>
            <person name="Lindquist E."/>
            <person name="Barry K."/>
            <person name="Riley R."/>
            <person name="Grigoriev I.V."/>
            <person name="Henrissat B."/>
            <person name="Kues U."/>
            <person name="Berka R.M."/>
            <person name="Martinez A.T."/>
            <person name="Covert S.F."/>
            <person name="Blanchette R.A."/>
            <person name="Cullen D."/>
        </authorList>
    </citation>
    <scope>NUCLEOTIDE SEQUENCE [LARGE SCALE GENOMIC DNA]</scope>
    <source>
        <strain evidence="6 7">11061_1 CR5-6</strain>
    </source>
</reference>
<dbReference type="PANTHER" id="PTHR11702:SF31">
    <property type="entry name" value="MITOCHONDRIAL RIBOSOME-ASSOCIATED GTPASE 2"/>
    <property type="match status" value="1"/>
</dbReference>
<dbReference type="GO" id="GO:0005739">
    <property type="term" value="C:mitochondrion"/>
    <property type="evidence" value="ECO:0007669"/>
    <property type="project" value="TreeGrafter"/>
</dbReference>
<evidence type="ECO:0000256" key="1">
    <source>
        <dbReference type="ARBA" id="ARBA00007699"/>
    </source>
</evidence>
<evidence type="ECO:0008006" key="8">
    <source>
        <dbReference type="Google" id="ProtNLM"/>
    </source>
</evidence>
<protein>
    <recommendedName>
        <fullName evidence="8">Obg family GTPase CgtA</fullName>
    </recommendedName>
</protein>
<gene>
    <name evidence="6" type="ORF">PHLGIDRAFT_28774</name>
</gene>
<dbReference type="PROSITE" id="PS51883">
    <property type="entry name" value="OBG"/>
    <property type="match status" value="1"/>
</dbReference>
<dbReference type="Gene3D" id="2.70.210.12">
    <property type="entry name" value="GTP1/OBG domain"/>
    <property type="match status" value="1"/>
</dbReference>
<dbReference type="InterPro" id="IPR006073">
    <property type="entry name" value="GTP-bd"/>
</dbReference>
<dbReference type="SUPFAM" id="SSF82051">
    <property type="entry name" value="Obg GTP-binding protein N-terminal domain"/>
    <property type="match status" value="1"/>
</dbReference>
<dbReference type="EMBL" id="KN840460">
    <property type="protein sequence ID" value="KIP09964.1"/>
    <property type="molecule type" value="Genomic_DNA"/>
</dbReference>
<proteinExistence type="inferred from homology"/>
<feature type="domain" description="Obg" evidence="5">
    <location>
        <begin position="39"/>
        <end position="287"/>
    </location>
</feature>
<comment type="similarity">
    <text evidence="1">Belongs to the TRAFAC class OBG-HflX-like GTPase superfamily. OBG GTPase family.</text>
</comment>
<dbReference type="Pfam" id="PF01018">
    <property type="entry name" value="GTP1_OBG"/>
    <property type="match status" value="2"/>
</dbReference>
<dbReference type="PIRSF" id="PIRSF002401">
    <property type="entry name" value="GTP_bd_Obg/CgtA"/>
    <property type="match status" value="1"/>
</dbReference>
<evidence type="ECO:0000313" key="6">
    <source>
        <dbReference type="EMBL" id="KIP09964.1"/>
    </source>
</evidence>
<dbReference type="InterPro" id="IPR006169">
    <property type="entry name" value="GTP1_OBG_dom"/>
</dbReference>
<keyword evidence="7" id="KW-1185">Reference proteome</keyword>
<dbReference type="InterPro" id="IPR031167">
    <property type="entry name" value="G_OBG"/>
</dbReference>
<dbReference type="Proteomes" id="UP000053257">
    <property type="component" value="Unassembled WGS sequence"/>
</dbReference>
<keyword evidence="3" id="KW-0342">GTP-binding</keyword>
<dbReference type="InterPro" id="IPR036726">
    <property type="entry name" value="GTP1_OBG_dom_sf"/>
</dbReference>
<dbReference type="STRING" id="745531.A0A0C3NX02"/>
<dbReference type="GO" id="GO:0042254">
    <property type="term" value="P:ribosome biogenesis"/>
    <property type="evidence" value="ECO:0007669"/>
    <property type="project" value="UniProtKB-UniRule"/>
</dbReference>
<organism evidence="6 7">
    <name type="scientific">Phlebiopsis gigantea (strain 11061_1 CR5-6)</name>
    <name type="common">White-rot fungus</name>
    <name type="synonym">Peniophora gigantea</name>
    <dbReference type="NCBI Taxonomy" id="745531"/>
    <lineage>
        <taxon>Eukaryota</taxon>
        <taxon>Fungi</taxon>
        <taxon>Dikarya</taxon>
        <taxon>Basidiomycota</taxon>
        <taxon>Agaricomycotina</taxon>
        <taxon>Agaricomycetes</taxon>
        <taxon>Polyporales</taxon>
        <taxon>Phanerochaetaceae</taxon>
        <taxon>Phlebiopsis</taxon>
    </lineage>
</organism>
<name>A0A0C3NX02_PHLG1</name>
<dbReference type="Gene3D" id="3.40.50.300">
    <property type="entry name" value="P-loop containing nucleotide triphosphate hydrolases"/>
    <property type="match status" value="1"/>
</dbReference>
<dbReference type="SUPFAM" id="SSF52540">
    <property type="entry name" value="P-loop containing nucleoside triphosphate hydrolases"/>
    <property type="match status" value="1"/>
</dbReference>
<dbReference type="AlphaFoldDB" id="A0A0C3NX02"/>